<organism evidence="4">
    <name type="scientific">hydrothermal vent metagenome</name>
    <dbReference type="NCBI Taxonomy" id="652676"/>
    <lineage>
        <taxon>unclassified sequences</taxon>
        <taxon>metagenomes</taxon>
        <taxon>ecological metagenomes</taxon>
    </lineage>
</organism>
<dbReference type="Gene3D" id="1.10.1060.10">
    <property type="entry name" value="Alpha-helical ferredoxin"/>
    <property type="match status" value="1"/>
</dbReference>
<dbReference type="InterPro" id="IPR028261">
    <property type="entry name" value="DPD_II"/>
</dbReference>
<dbReference type="Gene3D" id="3.50.50.60">
    <property type="entry name" value="FAD/NAD(P)-binding domain"/>
    <property type="match status" value="2"/>
</dbReference>
<dbReference type="AlphaFoldDB" id="A0A3B1CDK1"/>
<dbReference type="PANTHER" id="PTHR42783">
    <property type="entry name" value="GLUTAMATE SYNTHASE [NADPH] SMALL CHAIN"/>
    <property type="match status" value="1"/>
</dbReference>
<feature type="domain" description="FAD/NAD(P)-binding" evidence="2">
    <location>
        <begin position="154"/>
        <end position="361"/>
    </location>
</feature>
<dbReference type="Pfam" id="PF14691">
    <property type="entry name" value="Fer4_20"/>
    <property type="match status" value="1"/>
</dbReference>
<feature type="region of interest" description="Disordered" evidence="1">
    <location>
        <begin position="1"/>
        <end position="24"/>
    </location>
</feature>
<dbReference type="Pfam" id="PF07992">
    <property type="entry name" value="Pyr_redox_2"/>
    <property type="match status" value="1"/>
</dbReference>
<evidence type="ECO:0000256" key="1">
    <source>
        <dbReference type="SAM" id="MobiDB-lite"/>
    </source>
</evidence>
<dbReference type="PANTHER" id="PTHR42783:SF3">
    <property type="entry name" value="GLUTAMATE SYNTHASE [NADPH] SMALL CHAIN-RELATED"/>
    <property type="match status" value="1"/>
</dbReference>
<feature type="non-terminal residue" evidence="4">
    <location>
        <position position="371"/>
    </location>
</feature>
<name>A0A3B1CDK1_9ZZZZ</name>
<dbReference type="GO" id="GO:0016491">
    <property type="term" value="F:oxidoreductase activity"/>
    <property type="evidence" value="ECO:0007669"/>
    <property type="project" value="InterPro"/>
</dbReference>
<reference evidence="4" key="1">
    <citation type="submission" date="2018-06" db="EMBL/GenBank/DDBJ databases">
        <authorList>
            <person name="Zhirakovskaya E."/>
        </authorList>
    </citation>
    <scope>NUCLEOTIDE SEQUENCE</scope>
</reference>
<feature type="compositionally biased region" description="Basic and acidic residues" evidence="1">
    <location>
        <begin position="1"/>
        <end position="16"/>
    </location>
</feature>
<sequence>MANDKRPGPSAKERMAKPRNKMPLHSAEERIRHFNEVPTGYSLEQAMDEASRCIQCKKPDCIGGCPVGINIPEFLLKLESGDVAGAAKTIRQSNFLPAACGRVCPQDKQCEAVCIVGKKNDSVGIGNLERFVADYEREHDLDRMPEIAPDTGKRIAVIGSGPAGMTAAYELRVRGHDVTIFEAFHRGGGVMVYGIPRFRLPLEIIDEDLKLLEDMGVEIVYDMIIGRTLSLDDLLETEGFDSIFIASGAGLPKMLGVPGENLNGVYSANEYLTRIYLMHANYFPEHPTPIYQGKKLAVIGAGNTAMDVLRTGKRLGAEVTCYYRRSHEEAPARSEELEHAEQEFIDFKWLSSPIEFIGDEKGFVKAIKCDV</sequence>
<gene>
    <name evidence="4" type="ORF">MNBD_NITROSPINAE01-552</name>
</gene>
<accession>A0A3B1CDK1</accession>
<proteinExistence type="predicted"/>
<evidence type="ECO:0000259" key="2">
    <source>
        <dbReference type="Pfam" id="PF07992"/>
    </source>
</evidence>
<feature type="domain" description="Dihydroprymidine dehydrogenase" evidence="3">
    <location>
        <begin position="30"/>
        <end position="140"/>
    </location>
</feature>
<dbReference type="InterPro" id="IPR023753">
    <property type="entry name" value="FAD/NAD-binding_dom"/>
</dbReference>
<dbReference type="InterPro" id="IPR036188">
    <property type="entry name" value="FAD/NAD-bd_sf"/>
</dbReference>
<dbReference type="SUPFAM" id="SSF51971">
    <property type="entry name" value="Nucleotide-binding domain"/>
    <property type="match status" value="1"/>
</dbReference>
<dbReference type="InterPro" id="IPR009051">
    <property type="entry name" value="Helical_ferredxn"/>
</dbReference>
<dbReference type="EMBL" id="UOGC01000001">
    <property type="protein sequence ID" value="VAX14887.1"/>
    <property type="molecule type" value="Genomic_DNA"/>
</dbReference>
<dbReference type="SUPFAM" id="SSF46548">
    <property type="entry name" value="alpha-helical ferredoxin"/>
    <property type="match status" value="1"/>
</dbReference>
<evidence type="ECO:0000313" key="4">
    <source>
        <dbReference type="EMBL" id="VAX14887.1"/>
    </source>
</evidence>
<dbReference type="GO" id="GO:0051536">
    <property type="term" value="F:iron-sulfur cluster binding"/>
    <property type="evidence" value="ECO:0007669"/>
    <property type="project" value="InterPro"/>
</dbReference>
<dbReference type="PRINTS" id="PR00419">
    <property type="entry name" value="ADXRDTASE"/>
</dbReference>
<evidence type="ECO:0000259" key="3">
    <source>
        <dbReference type="Pfam" id="PF14691"/>
    </source>
</evidence>
<protein>
    <submittedName>
        <fullName evidence="4">NADH-dependent reduced ferredoxin:NADP+ oxidoreductase subunit B</fullName>
    </submittedName>
</protein>